<feature type="transmembrane region" description="Helical" evidence="12">
    <location>
        <begin position="96"/>
        <end position="117"/>
    </location>
</feature>
<feature type="transmembrane region" description="Helical" evidence="12">
    <location>
        <begin position="423"/>
        <end position="442"/>
    </location>
</feature>
<evidence type="ECO:0000256" key="8">
    <source>
        <dbReference type="ARBA" id="ARBA00023136"/>
    </source>
</evidence>
<dbReference type="FunFam" id="1.20.1250.20:FF:000144">
    <property type="entry name" value="Picot, isoform B"/>
    <property type="match status" value="1"/>
</dbReference>
<dbReference type="KEGG" id="nvi:100123646"/>
<keyword evidence="3" id="KW-0813">Transport</keyword>
<evidence type="ECO:0000313" key="15">
    <source>
        <dbReference type="Proteomes" id="UP000002358"/>
    </source>
</evidence>
<dbReference type="GO" id="GO:0006814">
    <property type="term" value="P:sodium ion transport"/>
    <property type="evidence" value="ECO:0007669"/>
    <property type="project" value="UniProtKB-KW"/>
</dbReference>
<keyword evidence="6 12" id="KW-1133">Transmembrane helix</keyword>
<evidence type="ECO:0000256" key="7">
    <source>
        <dbReference type="ARBA" id="ARBA00023053"/>
    </source>
</evidence>
<dbReference type="InterPro" id="IPR011701">
    <property type="entry name" value="MFS"/>
</dbReference>
<evidence type="ECO:0000256" key="5">
    <source>
        <dbReference type="ARBA" id="ARBA00022847"/>
    </source>
</evidence>
<evidence type="ECO:0000256" key="3">
    <source>
        <dbReference type="ARBA" id="ARBA00022448"/>
    </source>
</evidence>
<keyword evidence="15" id="KW-1185">Reference proteome</keyword>
<evidence type="ECO:0000256" key="11">
    <source>
        <dbReference type="ARBA" id="ARBA00068450"/>
    </source>
</evidence>
<dbReference type="SMR" id="A0A7M7IN49"/>
<feature type="domain" description="Major facilitator superfamily (MFS) profile" evidence="13">
    <location>
        <begin position="21"/>
        <end position="447"/>
    </location>
</feature>
<evidence type="ECO:0000256" key="9">
    <source>
        <dbReference type="ARBA" id="ARBA00023201"/>
    </source>
</evidence>
<dbReference type="GO" id="GO:0006820">
    <property type="term" value="P:monoatomic anion transport"/>
    <property type="evidence" value="ECO:0007669"/>
    <property type="project" value="TreeGrafter"/>
</dbReference>
<name>A0A7M7IN49_NASVI</name>
<feature type="transmembrane region" description="Helical" evidence="12">
    <location>
        <begin position="243"/>
        <end position="267"/>
    </location>
</feature>
<dbReference type="RefSeq" id="XP_016838631.1">
    <property type="nucleotide sequence ID" value="XM_016983142.3"/>
</dbReference>
<dbReference type="OrthoDB" id="2985014at2759"/>
<dbReference type="GO" id="GO:0016020">
    <property type="term" value="C:membrane"/>
    <property type="evidence" value="ECO:0007669"/>
    <property type="project" value="UniProtKB-SubCell"/>
</dbReference>
<dbReference type="Gene3D" id="1.20.1250.20">
    <property type="entry name" value="MFS general substrate transporter like domains"/>
    <property type="match status" value="2"/>
</dbReference>
<evidence type="ECO:0000256" key="4">
    <source>
        <dbReference type="ARBA" id="ARBA00022692"/>
    </source>
</evidence>
<dbReference type="GO" id="GO:0015293">
    <property type="term" value="F:symporter activity"/>
    <property type="evidence" value="ECO:0007669"/>
    <property type="project" value="UniProtKB-KW"/>
</dbReference>
<dbReference type="GeneID" id="100123646"/>
<dbReference type="Proteomes" id="UP000002358">
    <property type="component" value="Chromosome 2"/>
</dbReference>
<evidence type="ECO:0000313" key="14">
    <source>
        <dbReference type="EnsemblMetazoa" id="XP_016838631"/>
    </source>
</evidence>
<sequence>MVHLKEELHLPPNKLGTRHVQSLLLFLGMAIAYALRVCMSVAIVAMRNKASANPDFPEYDWDSNQSSLILSSFFWGYVITQVPSGQLASTNSARKLLAFGIGLSSLLNMLVPLLAGYGYIYLISLRVAMGLCQGCLLPCVQTLLSRWVPPLERARLGSFVMNGPQFGTVVTMPVSGLLAASGIGWPSIFYIFGAFGVAWSALMFCMGADHPSEHPRINPKEALYINNSLGNLDKAVDAEKPKVPWLSIITSVPMWALIIVHCGHNWGFYTLLTEMPSYMKSVLKFDITQSGGISALPYLAMWLLGFPISYLSDFALRKGLTIVAVRKISNTIGLWIPAAAMIVLCVVVTTDKVILVAILVVAVGFNCGITCGFQINHIDLSPNFAGPMMSITNGLANILGIVAPLICGAIVNKDEGDVNLWHIVFYITAAIYFVTNLVFVIFGKAEIQSWNDQGGEARTRTGRVSVISITGEPTSVSIPDRIKEEEANGSTRC</sequence>
<comment type="subcellular location">
    <subcellularLocation>
        <location evidence="1">Membrane</location>
        <topology evidence="1">Multi-pass membrane protein</topology>
    </subcellularLocation>
</comment>
<dbReference type="InterPro" id="IPR036259">
    <property type="entry name" value="MFS_trans_sf"/>
</dbReference>
<dbReference type="EnsemblMetazoa" id="XM_016983142">
    <property type="protein sequence ID" value="XP_016838631"/>
    <property type="gene ID" value="LOC100123646"/>
</dbReference>
<proteinExistence type="inferred from homology"/>
<dbReference type="FunCoup" id="A0A7M7IN49">
    <property type="interactions" value="24"/>
</dbReference>
<keyword evidence="7" id="KW-0915">Sodium</keyword>
<evidence type="ECO:0000256" key="10">
    <source>
        <dbReference type="ARBA" id="ARBA00054632"/>
    </source>
</evidence>
<evidence type="ECO:0000256" key="6">
    <source>
        <dbReference type="ARBA" id="ARBA00022989"/>
    </source>
</evidence>
<feature type="transmembrane region" description="Helical" evidence="12">
    <location>
        <begin position="66"/>
        <end position="84"/>
    </location>
</feature>
<evidence type="ECO:0000256" key="1">
    <source>
        <dbReference type="ARBA" id="ARBA00004141"/>
    </source>
</evidence>
<dbReference type="FunFam" id="1.20.1250.20:FF:000003">
    <property type="entry name" value="Solute carrier family 17 member 3"/>
    <property type="match status" value="1"/>
</dbReference>
<protein>
    <recommendedName>
        <fullName evidence="11">Putative inorganic phosphate cotransporter</fullName>
    </recommendedName>
</protein>
<dbReference type="InterPro" id="IPR050382">
    <property type="entry name" value="MFS_Na/Anion_cotransporter"/>
</dbReference>
<keyword evidence="5" id="KW-0769">Symport</keyword>
<keyword evidence="9" id="KW-0406">Ion transport</keyword>
<comment type="similarity">
    <text evidence="2">Belongs to the major facilitator superfamily. Sodium/anion cotransporter family.</text>
</comment>
<keyword evidence="4 12" id="KW-0812">Transmembrane</keyword>
<keyword evidence="9" id="KW-0739">Sodium transport</keyword>
<feature type="transmembrane region" description="Helical" evidence="12">
    <location>
        <begin position="287"/>
        <end position="311"/>
    </location>
</feature>
<dbReference type="InterPro" id="IPR020846">
    <property type="entry name" value="MFS_dom"/>
</dbReference>
<dbReference type="Pfam" id="PF07690">
    <property type="entry name" value="MFS_1"/>
    <property type="match status" value="1"/>
</dbReference>
<comment type="function">
    <text evidence="10">May be an inorganic phosphate cotransporter.</text>
</comment>
<evidence type="ECO:0000256" key="12">
    <source>
        <dbReference type="SAM" id="Phobius"/>
    </source>
</evidence>
<organism evidence="14 15">
    <name type="scientific">Nasonia vitripennis</name>
    <name type="common">Parasitic wasp</name>
    <dbReference type="NCBI Taxonomy" id="7425"/>
    <lineage>
        <taxon>Eukaryota</taxon>
        <taxon>Metazoa</taxon>
        <taxon>Ecdysozoa</taxon>
        <taxon>Arthropoda</taxon>
        <taxon>Hexapoda</taxon>
        <taxon>Insecta</taxon>
        <taxon>Pterygota</taxon>
        <taxon>Neoptera</taxon>
        <taxon>Endopterygota</taxon>
        <taxon>Hymenoptera</taxon>
        <taxon>Apocrita</taxon>
        <taxon>Proctotrupomorpha</taxon>
        <taxon>Chalcidoidea</taxon>
        <taxon>Pteromalidae</taxon>
        <taxon>Pteromalinae</taxon>
        <taxon>Nasonia</taxon>
    </lineage>
</organism>
<feature type="transmembrane region" description="Helical" evidence="12">
    <location>
        <begin position="332"/>
        <end position="349"/>
    </location>
</feature>
<reference evidence="14" key="1">
    <citation type="submission" date="2021-01" db="UniProtKB">
        <authorList>
            <consortium name="EnsemblMetazoa"/>
        </authorList>
    </citation>
    <scope>IDENTIFICATION</scope>
</reference>
<dbReference type="InParanoid" id="A0A7M7IN49"/>
<evidence type="ECO:0000259" key="13">
    <source>
        <dbReference type="PROSITE" id="PS50850"/>
    </source>
</evidence>
<evidence type="ECO:0000256" key="2">
    <source>
        <dbReference type="ARBA" id="ARBA00008586"/>
    </source>
</evidence>
<keyword evidence="8 12" id="KW-0472">Membrane</keyword>
<feature type="transmembrane region" description="Helical" evidence="12">
    <location>
        <begin position="23"/>
        <end position="46"/>
    </location>
</feature>
<dbReference type="PANTHER" id="PTHR11662">
    <property type="entry name" value="SOLUTE CARRIER FAMILY 17"/>
    <property type="match status" value="1"/>
</dbReference>
<dbReference type="PANTHER" id="PTHR11662:SF280">
    <property type="entry name" value="FI21844P1-RELATED"/>
    <property type="match status" value="1"/>
</dbReference>
<dbReference type="PROSITE" id="PS50850">
    <property type="entry name" value="MFS"/>
    <property type="match status" value="1"/>
</dbReference>
<accession>A0A7M7IN49</accession>
<feature type="transmembrane region" description="Helical" evidence="12">
    <location>
        <begin position="394"/>
        <end position="411"/>
    </location>
</feature>
<dbReference type="SUPFAM" id="SSF103473">
    <property type="entry name" value="MFS general substrate transporter"/>
    <property type="match status" value="1"/>
</dbReference>
<dbReference type="CDD" id="cd17318">
    <property type="entry name" value="MFS_SLC17"/>
    <property type="match status" value="1"/>
</dbReference>
<dbReference type="AlphaFoldDB" id="A0A7M7IN49"/>
<feature type="transmembrane region" description="Helical" evidence="12">
    <location>
        <begin position="355"/>
        <end position="373"/>
    </location>
</feature>